<evidence type="ECO:0000313" key="6">
    <source>
        <dbReference type="EMBL" id="ONN26487.1"/>
    </source>
</evidence>
<dbReference type="RefSeq" id="WP_077198724.1">
    <property type="nucleotide sequence ID" value="NZ_LBFC01000023.1"/>
</dbReference>
<reference evidence="6 7" key="1">
    <citation type="submission" date="2015-06" db="EMBL/GenBank/DDBJ databases">
        <title>Genome sequencing of Thermotogales isolates from hydrothermal vents.</title>
        <authorList>
            <person name="Haverkamp T.H."/>
            <person name="Kublanov I.V."/>
            <person name="Nesbo C.L."/>
        </authorList>
    </citation>
    <scope>NUCLEOTIDE SEQUENCE [LARGE SCALE GENOMIC DNA]</scope>
    <source>
        <strain evidence="7">ik275mar</strain>
    </source>
</reference>
<evidence type="ECO:0000256" key="4">
    <source>
        <dbReference type="ARBA" id="ARBA00023014"/>
    </source>
</evidence>
<accession>A0ABX3IIY9</accession>
<dbReference type="PANTHER" id="PTHR43273:SF8">
    <property type="entry name" value="RADICAL SAM DOMAIN PROTEIN"/>
    <property type="match status" value="1"/>
</dbReference>
<dbReference type="SFLD" id="SFLDG01384">
    <property type="entry name" value="thioether_bond_formation_requi"/>
    <property type="match status" value="1"/>
</dbReference>
<keyword evidence="2" id="KW-0479">Metal-binding</keyword>
<dbReference type="Pfam" id="PF04055">
    <property type="entry name" value="Radical_SAM"/>
    <property type="match status" value="1"/>
</dbReference>
<comment type="caution">
    <text evidence="6">The sequence shown here is derived from an EMBL/GenBank/DDBJ whole genome shotgun (WGS) entry which is preliminary data.</text>
</comment>
<dbReference type="SFLD" id="SFLDG01067">
    <property type="entry name" value="SPASM/twitch_domain_containing"/>
    <property type="match status" value="1"/>
</dbReference>
<dbReference type="InterPro" id="IPR007197">
    <property type="entry name" value="rSAM"/>
</dbReference>
<dbReference type="InterPro" id="IPR023867">
    <property type="entry name" value="Sulphatase_maturase_rSAM"/>
</dbReference>
<dbReference type="SFLD" id="SFLDG01386">
    <property type="entry name" value="main_SPASM_domain-containing"/>
    <property type="match status" value="1"/>
</dbReference>
<organism evidence="6 7">
    <name type="scientific">Thermosipho affectus</name>
    <dbReference type="NCBI Taxonomy" id="660294"/>
    <lineage>
        <taxon>Bacteria</taxon>
        <taxon>Thermotogati</taxon>
        <taxon>Thermotogota</taxon>
        <taxon>Thermotogae</taxon>
        <taxon>Thermotogales</taxon>
        <taxon>Fervidobacteriaceae</taxon>
        <taxon>Thermosipho</taxon>
    </lineage>
</organism>
<dbReference type="InterPro" id="IPR013785">
    <property type="entry name" value="Aldolase_TIM"/>
</dbReference>
<dbReference type="EMBL" id="LBFC01000023">
    <property type="protein sequence ID" value="ONN26487.1"/>
    <property type="molecule type" value="Genomic_DNA"/>
</dbReference>
<evidence type="ECO:0000313" key="7">
    <source>
        <dbReference type="Proteomes" id="UP000242616"/>
    </source>
</evidence>
<dbReference type="Proteomes" id="UP000242616">
    <property type="component" value="Unassembled WGS sequence"/>
</dbReference>
<evidence type="ECO:0000256" key="2">
    <source>
        <dbReference type="ARBA" id="ARBA00022723"/>
    </source>
</evidence>
<evidence type="ECO:0000256" key="1">
    <source>
        <dbReference type="ARBA" id="ARBA00022691"/>
    </source>
</evidence>
<dbReference type="SUPFAM" id="SSF102114">
    <property type="entry name" value="Radical SAM enzymes"/>
    <property type="match status" value="1"/>
</dbReference>
<keyword evidence="3" id="KW-0408">Iron</keyword>
<evidence type="ECO:0000259" key="5">
    <source>
        <dbReference type="Pfam" id="PF04055"/>
    </source>
</evidence>
<gene>
    <name evidence="6" type="ORF">XJ44_08450</name>
</gene>
<keyword evidence="4" id="KW-0411">Iron-sulfur</keyword>
<proteinExistence type="predicted"/>
<name>A0ABX3IIY9_9BACT</name>
<dbReference type="Gene3D" id="3.20.20.70">
    <property type="entry name" value="Aldolase class I"/>
    <property type="match status" value="1"/>
</dbReference>
<feature type="domain" description="Radical SAM core" evidence="5">
    <location>
        <begin position="107"/>
        <end position="282"/>
    </location>
</feature>
<keyword evidence="1" id="KW-0949">S-adenosyl-L-methionine</keyword>
<protein>
    <recommendedName>
        <fullName evidence="5">Radical SAM core domain-containing protein</fullName>
    </recommendedName>
</protein>
<evidence type="ECO:0000256" key="3">
    <source>
        <dbReference type="ARBA" id="ARBA00023004"/>
    </source>
</evidence>
<sequence length="397" mass="46490">MKELEFIFKHLENIKSNFKLFYRKNDKGLLLHKPTLTLYVLDKQNFQFFKELLNKNEAQLREKFKKKDFELKDLKNTIEEIKKLVQYNSQKDKKTKKLERLALFIAQECPLECVYCYGKGGTYGKSEIMSLDILEKSINVFYSLYDKIETIQFFGGEPLVNIEGICKTIEILNKKIMRQQIIYMPKINIITGLGVSKKVVEKLILLLKKNNHFNYEIIVSFDGPKKIQNLLRPFKKGLPSYDRIVENLNILKEINQPKAIEVTYTKQHLIFGISHEDLKEFFKNEFDIEDILIRPVMSCDENLIIENDNTLKEIEKILERPYDLEYKLKEYISILINSKPTEYYCNAGISSVAISASGDIYPCQLVVGDSKFAFGSIQAPIKKIKENLKKWKVNIKF</sequence>
<dbReference type="SFLD" id="SFLDS00029">
    <property type="entry name" value="Radical_SAM"/>
    <property type="match status" value="1"/>
</dbReference>
<dbReference type="PANTHER" id="PTHR43273">
    <property type="entry name" value="ANAEROBIC SULFATASE-MATURATING ENZYME HOMOLOG ASLB-RELATED"/>
    <property type="match status" value="1"/>
</dbReference>
<keyword evidence="7" id="KW-1185">Reference proteome</keyword>
<dbReference type="InterPro" id="IPR058240">
    <property type="entry name" value="rSAM_sf"/>
</dbReference>